<organism evidence="1">
    <name type="scientific">Octopus bimaculoides</name>
    <name type="common">California two-spotted octopus</name>
    <dbReference type="NCBI Taxonomy" id="37653"/>
    <lineage>
        <taxon>Eukaryota</taxon>
        <taxon>Metazoa</taxon>
        <taxon>Spiralia</taxon>
        <taxon>Lophotrochozoa</taxon>
        <taxon>Mollusca</taxon>
        <taxon>Cephalopoda</taxon>
        <taxon>Coleoidea</taxon>
        <taxon>Octopodiformes</taxon>
        <taxon>Octopoda</taxon>
        <taxon>Incirrata</taxon>
        <taxon>Octopodidae</taxon>
        <taxon>Octopus</taxon>
    </lineage>
</organism>
<accession>A0A0L8GV99</accession>
<protein>
    <submittedName>
        <fullName evidence="1">Uncharacterized protein</fullName>
    </submittedName>
</protein>
<reference evidence="1" key="1">
    <citation type="submission" date="2015-07" db="EMBL/GenBank/DDBJ databases">
        <title>MeaNS - Measles Nucleotide Surveillance Program.</title>
        <authorList>
            <person name="Tran T."/>
            <person name="Druce J."/>
        </authorList>
    </citation>
    <scope>NUCLEOTIDE SEQUENCE</scope>
    <source>
        <strain evidence="1">UCB-OBI-ISO-001</strain>
        <tissue evidence="1">Gonad</tissue>
    </source>
</reference>
<dbReference type="AlphaFoldDB" id="A0A0L8GV99"/>
<dbReference type="EMBL" id="KQ420233">
    <property type="protein sequence ID" value="KOF80903.1"/>
    <property type="molecule type" value="Genomic_DNA"/>
</dbReference>
<proteinExistence type="predicted"/>
<evidence type="ECO:0000313" key="1">
    <source>
        <dbReference type="EMBL" id="KOF80903.1"/>
    </source>
</evidence>
<name>A0A0L8GV99_OCTBM</name>
<sequence>MHPSHNYPSFFLLIKFSDILYRRQIRHFARVVVVDKITYFIPTGSEFKFRQCQITMGSIPSLFLHVRNHLCTDL</sequence>
<gene>
    <name evidence="1" type="ORF">OCBIM_22027254mg</name>
</gene>